<dbReference type="GO" id="GO:0008855">
    <property type="term" value="F:exodeoxyribonuclease VII activity"/>
    <property type="evidence" value="ECO:0007669"/>
    <property type="project" value="UniProtKB-UniRule"/>
</dbReference>
<dbReference type="GO" id="GO:0003676">
    <property type="term" value="F:nucleic acid binding"/>
    <property type="evidence" value="ECO:0007669"/>
    <property type="project" value="InterPro"/>
</dbReference>
<dbReference type="GO" id="GO:0006308">
    <property type="term" value="P:DNA catabolic process"/>
    <property type="evidence" value="ECO:0007669"/>
    <property type="project" value="UniProtKB-UniRule"/>
</dbReference>
<feature type="domain" description="Exonuclease VII large subunit C-terminal" evidence="6">
    <location>
        <begin position="123"/>
        <end position="294"/>
    </location>
</feature>
<evidence type="ECO:0000313" key="9">
    <source>
        <dbReference type="Proteomes" id="UP000004594"/>
    </source>
</evidence>
<dbReference type="AlphaFoldDB" id="E4L8E5"/>
<dbReference type="eggNOG" id="COG1570">
    <property type="taxonomic scope" value="Bacteria"/>
</dbReference>
<dbReference type="EMBL" id="AENT01000012">
    <property type="protein sequence ID" value="EFR42921.1"/>
    <property type="molecule type" value="Genomic_DNA"/>
</dbReference>
<dbReference type="InterPro" id="IPR020579">
    <property type="entry name" value="Exonuc_VII_lsu_C"/>
</dbReference>
<dbReference type="NCBIfam" id="TIGR00237">
    <property type="entry name" value="xseA"/>
    <property type="match status" value="1"/>
</dbReference>
<reference evidence="8 9" key="1">
    <citation type="submission" date="2010-11" db="EMBL/GenBank/DDBJ databases">
        <authorList>
            <person name="Durkin A.S."/>
            <person name="Madupu R."/>
            <person name="Torralba M."/>
            <person name="Gillis M."/>
            <person name="Methe B."/>
            <person name="Sutton G."/>
            <person name="Nelson K.E."/>
        </authorList>
    </citation>
    <scope>NUCLEOTIDE SEQUENCE [LARGE SCALE GENOMIC DNA]</scope>
    <source>
        <strain evidence="8 9">UPII 345-E</strain>
    </source>
</reference>
<evidence type="ECO:0000256" key="4">
    <source>
        <dbReference type="ARBA" id="ARBA00022839"/>
    </source>
</evidence>
<evidence type="ECO:0000256" key="1">
    <source>
        <dbReference type="ARBA" id="ARBA00022490"/>
    </source>
</evidence>
<organism evidence="8 9">
    <name type="scientific">Dialister micraerophilus UPII 345-E</name>
    <dbReference type="NCBI Taxonomy" id="910314"/>
    <lineage>
        <taxon>Bacteria</taxon>
        <taxon>Bacillati</taxon>
        <taxon>Bacillota</taxon>
        <taxon>Negativicutes</taxon>
        <taxon>Veillonellales</taxon>
        <taxon>Veillonellaceae</taxon>
        <taxon>Dialister</taxon>
    </lineage>
</organism>
<evidence type="ECO:0000259" key="7">
    <source>
        <dbReference type="Pfam" id="PF13742"/>
    </source>
</evidence>
<evidence type="ECO:0000256" key="3">
    <source>
        <dbReference type="ARBA" id="ARBA00022801"/>
    </source>
</evidence>
<sequence>MKVYTVNECSEIISESIKKNYLNKNINVEGTVSSLREHFSGNCYFSLIDESYKISCKINHMHLSFVKRKLKSGEKVIISGNILYDKYFGKPLLLAERVIVSGKSQIQIEKEKLFKELEEKGYFSVYSKKALPEYVFIVGIITSKSGAVVHDIIKTGRLRNKNVSYYIYNSAVQGEKAALEMSKMIKLANKSDVKPDVLIIARGGGAEEDFKPFNERILLDAVYNSEIPVVSAIGHEVDDVLLDMVADYRASTPTQAAELVVEEEKVLYSKIEFQLNCLKQVFKFKMENKKSDFIINLYKLRKSINKTVLFDKMNEIIIFCRNLKQGYIKNIIAMQKKCIENLIKLQESYINKF</sequence>
<dbReference type="Pfam" id="PF13742">
    <property type="entry name" value="tRNA_anti_2"/>
    <property type="match status" value="1"/>
</dbReference>
<keyword evidence="4 8" id="KW-0269">Exonuclease</keyword>
<protein>
    <recommendedName>
        <fullName evidence="5">Exodeoxyribonuclease VII large subunit</fullName>
        <ecNumber evidence="5">3.1.11.6</ecNumber>
    </recommendedName>
</protein>
<dbReference type="OrthoDB" id="9802795at2"/>
<dbReference type="InterPro" id="IPR003753">
    <property type="entry name" value="Exonuc_VII_L"/>
</dbReference>
<gene>
    <name evidence="8" type="ORF">HMPREF9220_1128</name>
</gene>
<evidence type="ECO:0000313" key="8">
    <source>
        <dbReference type="EMBL" id="EFR42921.1"/>
    </source>
</evidence>
<dbReference type="Proteomes" id="UP000004594">
    <property type="component" value="Unassembled WGS sequence"/>
</dbReference>
<dbReference type="GO" id="GO:0009318">
    <property type="term" value="C:exodeoxyribonuclease VII complex"/>
    <property type="evidence" value="ECO:0007669"/>
    <property type="project" value="UniProtKB-UniRule"/>
</dbReference>
<keyword evidence="2" id="KW-0540">Nuclease</keyword>
<evidence type="ECO:0000256" key="5">
    <source>
        <dbReference type="NCBIfam" id="TIGR00237"/>
    </source>
</evidence>
<dbReference type="InterPro" id="IPR025824">
    <property type="entry name" value="OB-fold_nuc-bd_dom"/>
</dbReference>
<dbReference type="EC" id="3.1.11.6" evidence="5"/>
<dbReference type="PANTHER" id="PTHR30008:SF0">
    <property type="entry name" value="EXODEOXYRIBONUCLEASE 7 LARGE SUBUNIT"/>
    <property type="match status" value="1"/>
</dbReference>
<dbReference type="PANTHER" id="PTHR30008">
    <property type="entry name" value="EXODEOXYRIBONUCLEASE 7 LARGE SUBUNIT"/>
    <property type="match status" value="1"/>
</dbReference>
<keyword evidence="3" id="KW-0378">Hydrolase</keyword>
<keyword evidence="1" id="KW-0963">Cytoplasm</keyword>
<evidence type="ECO:0000256" key="2">
    <source>
        <dbReference type="ARBA" id="ARBA00022722"/>
    </source>
</evidence>
<comment type="caution">
    <text evidence="8">The sequence shown here is derived from an EMBL/GenBank/DDBJ whole genome shotgun (WGS) entry which is preliminary data.</text>
</comment>
<evidence type="ECO:0000259" key="6">
    <source>
        <dbReference type="Pfam" id="PF02601"/>
    </source>
</evidence>
<dbReference type="RefSeq" id="WP_007554319.1">
    <property type="nucleotide sequence ID" value="NZ_AENT01000012.1"/>
</dbReference>
<proteinExistence type="predicted"/>
<accession>E4L8E5</accession>
<name>E4L8E5_9FIRM</name>
<dbReference type="Pfam" id="PF02601">
    <property type="entry name" value="Exonuc_VII_L"/>
    <property type="match status" value="1"/>
</dbReference>
<feature type="domain" description="OB-fold nucleic acid binding" evidence="7">
    <location>
        <begin position="4"/>
        <end position="90"/>
    </location>
</feature>